<organism evidence="5 6">
    <name type="scientific">Porites lobata</name>
    <dbReference type="NCBI Taxonomy" id="104759"/>
    <lineage>
        <taxon>Eukaryota</taxon>
        <taxon>Metazoa</taxon>
        <taxon>Cnidaria</taxon>
        <taxon>Anthozoa</taxon>
        <taxon>Hexacorallia</taxon>
        <taxon>Scleractinia</taxon>
        <taxon>Fungiina</taxon>
        <taxon>Poritidae</taxon>
        <taxon>Porites</taxon>
    </lineage>
</organism>
<comment type="caution">
    <text evidence="5">The sequence shown here is derived from an EMBL/GenBank/DDBJ whole genome shotgun (WGS) entry which is preliminary data.</text>
</comment>
<evidence type="ECO:0000256" key="3">
    <source>
        <dbReference type="SAM" id="MobiDB-lite"/>
    </source>
</evidence>
<dbReference type="SUPFAM" id="SSF52540">
    <property type="entry name" value="P-loop containing nucleoside triphosphate hydrolases"/>
    <property type="match status" value="1"/>
</dbReference>
<evidence type="ECO:0000313" key="6">
    <source>
        <dbReference type="Proteomes" id="UP001159405"/>
    </source>
</evidence>
<dbReference type="PROSITE" id="PS50837">
    <property type="entry name" value="NACHT"/>
    <property type="match status" value="1"/>
</dbReference>
<keyword evidence="1" id="KW-0547">Nucleotide-binding</keyword>
<dbReference type="SUPFAM" id="SSF52047">
    <property type="entry name" value="RNI-like"/>
    <property type="match status" value="1"/>
</dbReference>
<keyword evidence="6" id="KW-1185">Reference proteome</keyword>
<feature type="region of interest" description="Disordered" evidence="3">
    <location>
        <begin position="1"/>
        <end position="68"/>
    </location>
</feature>
<evidence type="ECO:0000313" key="5">
    <source>
        <dbReference type="EMBL" id="CAH3105221.1"/>
    </source>
</evidence>
<evidence type="ECO:0000256" key="1">
    <source>
        <dbReference type="ARBA" id="ARBA00022741"/>
    </source>
</evidence>
<feature type="domain" description="NACHT" evidence="4">
    <location>
        <begin position="145"/>
        <end position="268"/>
    </location>
</feature>
<dbReference type="EMBL" id="CALNXK010000017">
    <property type="protein sequence ID" value="CAH3105221.1"/>
    <property type="molecule type" value="Genomic_DNA"/>
</dbReference>
<keyword evidence="2" id="KW-0067">ATP-binding</keyword>
<dbReference type="InterPro" id="IPR027417">
    <property type="entry name" value="P-loop_NTPase"/>
</dbReference>
<proteinExistence type="predicted"/>
<dbReference type="InterPro" id="IPR007111">
    <property type="entry name" value="NACHT_NTPase"/>
</dbReference>
<gene>
    <name evidence="5" type="ORF">PLOB_00012402</name>
</gene>
<dbReference type="Gene3D" id="3.80.10.10">
    <property type="entry name" value="Ribonuclease Inhibitor"/>
    <property type="match status" value="1"/>
</dbReference>
<sequence length="893" mass="102078">MDKDRSKKKGDTLGNQIKRSAAGLFEKYKPKNQGPSRRVEQAGPSTSFVTDPSAGKQPSSSTANKKELPDSLCLEECQKQLRSIYADNSTVKIVPWDQSSAVHIDKVYTQLSWLMDLKDPSGVTQKKVKHYTDIFDGGRLHHLPKRILVHGRPGIGKTVFTQKATFDWSQHRFEEKLGRFDLVLLVKLRDVCNLNDVPAILRDANLLASDGPISTDNLYDYVRHHQEKVLLILDGYDEYVHSAASQSPVLQIWEKKQLRNCCVIITSRDMKGEGLKSSSDAQFEIDGFDRTRQEEFARRFLKNYQDIIEFFKYLKQQSLEDVAKIPILLLMLLLVWKEKDREGLPSSRVMVYFKFLQTMFNHMSEKQKTEAEEVENHIQELCKVGELAFDALLQDLLYFPLSKLPDRVLTEKLIEAGLFQLLNVSALNPSKDVHFIHKSMQEFVASLFLKEELLSQESKNKSLFKVDSIEKISKLNEVFKFAAEMSEEAAREILIHLLEMAAKEDGEYSFDNEAPSVEDLSNEQKILLTLCTQLFFCCSADTRTELFPTYLSNLGGVLFILNPDQLNIAAKENFVQTTASLMYIFFSYSDQYTEQIYNNLISLVQQLNAVIVSRTGEQKASEFLNVFPWRSVDEFFLMKEENNTYLYFTKIVKTNRIPLSFKMVKTLVSLEETTKKTNMNGDESSEESSSSCCSKRHGLSRVWRIGADVNRSEVEQLIEMMPFITAPHEIEVLGEHGEVFDAEVTESLLRSIPTTHKLEILSLEHINVTSSPAVEFISRVFKEDLPNLKLLDMSNNPLLGAGVDSLIKHLSCAPHLETLWLLDVKMTPQQVKNLTSAVQQHGNNTDLMSLYHDFEGNLIPEHEWPSENYWKSEFPHIFPDSSPESAHEQEQVS</sequence>
<dbReference type="Proteomes" id="UP001159405">
    <property type="component" value="Unassembled WGS sequence"/>
</dbReference>
<evidence type="ECO:0000256" key="2">
    <source>
        <dbReference type="ARBA" id="ARBA00022840"/>
    </source>
</evidence>
<dbReference type="Pfam" id="PF05729">
    <property type="entry name" value="NACHT"/>
    <property type="match status" value="1"/>
</dbReference>
<dbReference type="PRINTS" id="PR00364">
    <property type="entry name" value="DISEASERSIST"/>
</dbReference>
<feature type="compositionally biased region" description="Polar residues" evidence="3">
    <location>
        <begin position="43"/>
        <end position="63"/>
    </location>
</feature>
<dbReference type="PANTHER" id="PTHR46312:SF2">
    <property type="entry name" value="NUCLEOTIDE-BINDING OLIGOMERIZATION DOMAIN-CONTAINING PROTEIN 2-LIKE"/>
    <property type="match status" value="1"/>
</dbReference>
<protein>
    <recommendedName>
        <fullName evidence="4">NACHT domain-containing protein</fullName>
    </recommendedName>
</protein>
<dbReference type="Gene3D" id="3.40.50.300">
    <property type="entry name" value="P-loop containing nucleotide triphosphate hydrolases"/>
    <property type="match status" value="1"/>
</dbReference>
<evidence type="ECO:0000259" key="4">
    <source>
        <dbReference type="PROSITE" id="PS50837"/>
    </source>
</evidence>
<feature type="non-terminal residue" evidence="5">
    <location>
        <position position="893"/>
    </location>
</feature>
<accession>A0ABN8NDG0</accession>
<dbReference type="InterPro" id="IPR032675">
    <property type="entry name" value="LRR_dom_sf"/>
</dbReference>
<dbReference type="PANTHER" id="PTHR46312">
    <property type="entry name" value="NACHT DOMAIN-CONTAINING PROTEIN"/>
    <property type="match status" value="1"/>
</dbReference>
<feature type="compositionally biased region" description="Basic and acidic residues" evidence="3">
    <location>
        <begin position="1"/>
        <end position="11"/>
    </location>
</feature>
<reference evidence="5 6" key="1">
    <citation type="submission" date="2022-05" db="EMBL/GenBank/DDBJ databases">
        <authorList>
            <consortium name="Genoscope - CEA"/>
            <person name="William W."/>
        </authorList>
    </citation>
    <scope>NUCLEOTIDE SEQUENCE [LARGE SCALE GENOMIC DNA]</scope>
</reference>
<name>A0ABN8NDG0_9CNID</name>